<evidence type="ECO:0000313" key="2">
    <source>
        <dbReference type="Proteomes" id="UP000595814"/>
    </source>
</evidence>
<reference evidence="1 2" key="1">
    <citation type="journal article" date="2022" name="Int. J. Syst. Evol. Microbiol.">
        <title>Miniphocaeibacter halophilus sp. nov., an ammonium-tolerant acetate-producing bacterium isolated from a biogas system.</title>
        <authorList>
            <person name="Schnurer A."/>
            <person name="Singh A."/>
            <person name="Bi S."/>
            <person name="Qiao W."/>
            <person name="Westerholm M."/>
        </authorList>
    </citation>
    <scope>NUCLEOTIDE SEQUENCE [LARGE SCALE GENOMIC DNA]</scope>
    <source>
        <strain evidence="1 2">AMB_01</strain>
    </source>
</reference>
<sequence length="60" mass="6745">MSKLKVTLKKSRIGRIEKHIKNVDALGLKKIGDVVEIEDTPANRGKINQVAFMLDVEEVK</sequence>
<keyword evidence="1" id="KW-0687">Ribonucleoprotein</keyword>
<accession>A0AC61MQ41</accession>
<proteinExistence type="predicted"/>
<gene>
    <name evidence="1" type="primary">rpmD</name>
    <name evidence="1" type="ORF">JFY71_06870</name>
</gene>
<evidence type="ECO:0000313" key="1">
    <source>
        <dbReference type="EMBL" id="QQK07064.1"/>
    </source>
</evidence>
<organism evidence="1 2">
    <name type="scientific">Miniphocaeibacter halophilus</name>
    <dbReference type="NCBI Taxonomy" id="2931922"/>
    <lineage>
        <taxon>Bacteria</taxon>
        <taxon>Bacillati</taxon>
        <taxon>Bacillota</taxon>
        <taxon>Tissierellia</taxon>
        <taxon>Tissierellales</taxon>
        <taxon>Peptoniphilaceae</taxon>
        <taxon>Miniphocaeibacter</taxon>
    </lineage>
</organism>
<protein>
    <submittedName>
        <fullName evidence="1">50S ribosomal protein L30</fullName>
    </submittedName>
</protein>
<dbReference type="EMBL" id="CP066744">
    <property type="protein sequence ID" value="QQK07064.1"/>
    <property type="molecule type" value="Genomic_DNA"/>
</dbReference>
<keyword evidence="1" id="KW-0689">Ribosomal protein</keyword>
<keyword evidence="2" id="KW-1185">Reference proteome</keyword>
<name>A0AC61MQ41_9FIRM</name>
<dbReference type="Proteomes" id="UP000595814">
    <property type="component" value="Chromosome"/>
</dbReference>